<evidence type="ECO:0000313" key="2">
    <source>
        <dbReference type="Proteomes" id="UP000037035"/>
    </source>
</evidence>
<name>A0A0L6U9F2_9BASI</name>
<proteinExistence type="predicted"/>
<dbReference type="Proteomes" id="UP000037035">
    <property type="component" value="Unassembled WGS sequence"/>
</dbReference>
<dbReference type="STRING" id="27349.A0A0L6U9F2"/>
<evidence type="ECO:0000313" key="1">
    <source>
        <dbReference type="EMBL" id="KNZ45146.1"/>
    </source>
</evidence>
<gene>
    <name evidence="1" type="ORF">VP01_843g5</name>
</gene>
<accession>A0A0L6U9F2</accession>
<dbReference type="VEuPathDB" id="FungiDB:VP01_843g5"/>
<organism evidence="1 2">
    <name type="scientific">Puccinia sorghi</name>
    <dbReference type="NCBI Taxonomy" id="27349"/>
    <lineage>
        <taxon>Eukaryota</taxon>
        <taxon>Fungi</taxon>
        <taxon>Dikarya</taxon>
        <taxon>Basidiomycota</taxon>
        <taxon>Pucciniomycotina</taxon>
        <taxon>Pucciniomycetes</taxon>
        <taxon>Pucciniales</taxon>
        <taxon>Pucciniaceae</taxon>
        <taxon>Puccinia</taxon>
    </lineage>
</organism>
<dbReference type="AlphaFoldDB" id="A0A0L6U9F2"/>
<comment type="caution">
    <text evidence="1">The sequence shown here is derived from an EMBL/GenBank/DDBJ whole genome shotgun (WGS) entry which is preliminary data.</text>
</comment>
<keyword evidence="2" id="KW-1185">Reference proteome</keyword>
<protein>
    <submittedName>
        <fullName evidence="1">Uncharacterized protein</fullName>
    </submittedName>
</protein>
<dbReference type="EMBL" id="LAVV01013982">
    <property type="protein sequence ID" value="KNZ45146.1"/>
    <property type="molecule type" value="Genomic_DNA"/>
</dbReference>
<sequence length="97" mass="11494">MGRDLHLMYRGLHETMHTQKNAKLTSTENKIKQISVLIERLNWEPKRYMVQVWNTTSAKSIFKQRIWGSTGWEGTRKLMDSIKGVVVKYRSSQIIWN</sequence>
<reference evidence="1 2" key="1">
    <citation type="submission" date="2015-08" db="EMBL/GenBank/DDBJ databases">
        <title>Next Generation Sequencing and Analysis of the Genome of Puccinia sorghi L Schw, the Causal Agent of Maize Common Rust.</title>
        <authorList>
            <person name="Rochi L."/>
            <person name="Burguener G."/>
            <person name="Darino M."/>
            <person name="Turjanski A."/>
            <person name="Kreff E."/>
            <person name="Dieguez M.J."/>
            <person name="Sacco F."/>
        </authorList>
    </citation>
    <scope>NUCLEOTIDE SEQUENCE [LARGE SCALE GENOMIC DNA]</scope>
    <source>
        <strain evidence="1 2">RO10H11247</strain>
    </source>
</reference>